<dbReference type="PANTHER" id="PTHR45266">
    <property type="entry name" value="OXALOACETATE DECARBOXYLASE ALPHA CHAIN"/>
    <property type="match status" value="1"/>
</dbReference>
<evidence type="ECO:0000313" key="11">
    <source>
        <dbReference type="EMBL" id="AXA35488.1"/>
    </source>
</evidence>
<evidence type="ECO:0000256" key="4">
    <source>
        <dbReference type="ARBA" id="ARBA00022832"/>
    </source>
</evidence>
<keyword evidence="6 8" id="KW-0275">Fatty acid biosynthesis</keyword>
<dbReference type="EMBL" id="CP030759">
    <property type="protein sequence ID" value="AXA35488.1"/>
    <property type="molecule type" value="Genomic_DNA"/>
</dbReference>
<dbReference type="Pfam" id="PF00364">
    <property type="entry name" value="Biotin_lipoyl"/>
    <property type="match status" value="1"/>
</dbReference>
<dbReference type="KEGG" id="schv:BRCON_0711"/>
<evidence type="ECO:0000313" key="12">
    <source>
        <dbReference type="Proteomes" id="UP000262583"/>
    </source>
</evidence>
<dbReference type="InterPro" id="IPR001882">
    <property type="entry name" value="Biotin_BS"/>
</dbReference>
<evidence type="ECO:0000256" key="9">
    <source>
        <dbReference type="SAM" id="MobiDB-lite"/>
    </source>
</evidence>
<proteinExistence type="predicted"/>
<dbReference type="Proteomes" id="UP000262583">
    <property type="component" value="Chromosome"/>
</dbReference>
<dbReference type="CDD" id="cd06850">
    <property type="entry name" value="biotinyl_domain"/>
    <property type="match status" value="1"/>
</dbReference>
<feature type="region of interest" description="Disordered" evidence="9">
    <location>
        <begin position="86"/>
        <end position="122"/>
    </location>
</feature>
<evidence type="ECO:0000256" key="2">
    <source>
        <dbReference type="ARBA" id="ARBA00017562"/>
    </source>
</evidence>
<keyword evidence="3 8" id="KW-0444">Lipid biosynthesis</keyword>
<accession>A0A2Z4Y3L9</accession>
<dbReference type="PANTHER" id="PTHR45266:SF3">
    <property type="entry name" value="OXALOACETATE DECARBOXYLASE ALPHA CHAIN"/>
    <property type="match status" value="1"/>
</dbReference>
<evidence type="ECO:0000256" key="1">
    <source>
        <dbReference type="ARBA" id="ARBA00005194"/>
    </source>
</evidence>
<feature type="domain" description="Lipoyl-binding" evidence="10">
    <location>
        <begin position="122"/>
        <end position="198"/>
    </location>
</feature>
<evidence type="ECO:0000256" key="3">
    <source>
        <dbReference type="ARBA" id="ARBA00022516"/>
    </source>
</evidence>
<dbReference type="SUPFAM" id="SSF51230">
    <property type="entry name" value="Single hybrid motif"/>
    <property type="match status" value="1"/>
</dbReference>
<comment type="function">
    <text evidence="8">This protein is a component of the acetyl coenzyme A carboxylase complex; first, biotin carboxylase catalyzes the carboxylation of the carrier protein and then the transcarboxylase transfers the carboxyl group to form malonyl-CoA.</text>
</comment>
<evidence type="ECO:0000256" key="6">
    <source>
        <dbReference type="ARBA" id="ARBA00023160"/>
    </source>
</evidence>
<name>A0A2Z4Y3L9_SUMC1</name>
<dbReference type="UniPathway" id="UPA00094"/>
<dbReference type="InterPro" id="IPR001249">
    <property type="entry name" value="AcCoA_biotinCC"/>
</dbReference>
<evidence type="ECO:0000259" key="10">
    <source>
        <dbReference type="PROSITE" id="PS50968"/>
    </source>
</evidence>
<evidence type="ECO:0000256" key="7">
    <source>
        <dbReference type="ARBA" id="ARBA00023267"/>
    </source>
</evidence>
<feature type="compositionally biased region" description="Low complexity" evidence="9">
    <location>
        <begin position="97"/>
        <end position="119"/>
    </location>
</feature>
<comment type="pathway">
    <text evidence="1 8">Lipid metabolism; fatty acid biosynthesis.</text>
</comment>
<gene>
    <name evidence="11" type="ORF">BRCON_0711</name>
</gene>
<dbReference type="AlphaFoldDB" id="A0A2Z4Y3L9"/>
<sequence length="200" mass="21474">MAEETAKKKKTAPSGQLSFSVRDIKELFILMKENDIAELNIEQGGTKIHVVSLRGQTAAQQVPQVVPVVPSVAPVSVVSPPPIAAGAPPMDAGLEVPAQPSTPATAAPAEAPTTESEPPAHWKTVRSPMVGTFYRAPAPDAPPFVEVGDRVKEDTTLCIIEAMKLMNEIKAEMRGRVAKILVENGMPVEYNQPLFYIEPE</sequence>
<dbReference type="GO" id="GO:0009317">
    <property type="term" value="C:acetyl-CoA carboxylase complex"/>
    <property type="evidence" value="ECO:0007669"/>
    <property type="project" value="InterPro"/>
</dbReference>
<dbReference type="PRINTS" id="PR01071">
    <property type="entry name" value="ACOABIOTINCC"/>
</dbReference>
<organism evidence="11 12">
    <name type="scientific">Sumerlaea chitinivorans</name>
    <dbReference type="NCBI Taxonomy" id="2250252"/>
    <lineage>
        <taxon>Bacteria</taxon>
        <taxon>Candidatus Sumerlaeota</taxon>
        <taxon>Candidatus Sumerlaeia</taxon>
        <taxon>Candidatus Sumerlaeales</taxon>
        <taxon>Candidatus Sumerlaeaceae</taxon>
        <taxon>Candidatus Sumerlaea</taxon>
    </lineage>
</organism>
<dbReference type="InterPro" id="IPR011053">
    <property type="entry name" value="Single_hybrid_motif"/>
</dbReference>
<dbReference type="GO" id="GO:0006633">
    <property type="term" value="P:fatty acid biosynthetic process"/>
    <property type="evidence" value="ECO:0007669"/>
    <property type="project" value="UniProtKB-UniPathway"/>
</dbReference>
<keyword evidence="4 8" id="KW-0276">Fatty acid metabolism</keyword>
<dbReference type="GO" id="GO:0003989">
    <property type="term" value="F:acetyl-CoA carboxylase activity"/>
    <property type="evidence" value="ECO:0007669"/>
    <property type="project" value="InterPro"/>
</dbReference>
<dbReference type="FunFam" id="2.40.50.100:FF:000003">
    <property type="entry name" value="Acetyl-CoA carboxylase biotin carboxyl carrier protein"/>
    <property type="match status" value="1"/>
</dbReference>
<evidence type="ECO:0000256" key="8">
    <source>
        <dbReference type="RuleBase" id="RU364072"/>
    </source>
</evidence>
<dbReference type="Gene3D" id="2.40.50.100">
    <property type="match status" value="1"/>
</dbReference>
<reference evidence="11 12" key="1">
    <citation type="submission" date="2018-05" db="EMBL/GenBank/DDBJ databases">
        <title>A metagenomic window into the 2 km-deep terrestrial subsurface aquifer revealed taxonomically and functionally diverse microbial community comprising novel uncultured bacterial lineages.</title>
        <authorList>
            <person name="Kadnikov V.V."/>
            <person name="Mardanov A.V."/>
            <person name="Beletsky A.V."/>
            <person name="Banks D."/>
            <person name="Pimenov N.V."/>
            <person name="Frank Y.A."/>
            <person name="Karnachuk O.V."/>
            <person name="Ravin N.V."/>
        </authorList>
    </citation>
    <scope>NUCLEOTIDE SEQUENCE [LARGE SCALE GENOMIC DNA]</scope>
    <source>
        <strain evidence="11">BY</strain>
    </source>
</reference>
<dbReference type="InterPro" id="IPR000089">
    <property type="entry name" value="Biotin_lipoyl"/>
</dbReference>
<dbReference type="InterPro" id="IPR050709">
    <property type="entry name" value="Biotin_Carboxyl_Carrier/Decarb"/>
</dbReference>
<protein>
    <recommendedName>
        <fullName evidence="2 8">Biotin carboxyl carrier protein of acetyl-CoA carboxylase</fullName>
    </recommendedName>
</protein>
<keyword evidence="5 8" id="KW-0443">Lipid metabolism</keyword>
<evidence type="ECO:0000256" key="5">
    <source>
        <dbReference type="ARBA" id="ARBA00023098"/>
    </source>
</evidence>
<dbReference type="PROSITE" id="PS00188">
    <property type="entry name" value="BIOTIN"/>
    <property type="match status" value="1"/>
</dbReference>
<dbReference type="NCBIfam" id="TIGR00531">
    <property type="entry name" value="BCCP"/>
    <property type="match status" value="1"/>
</dbReference>
<dbReference type="PROSITE" id="PS50968">
    <property type="entry name" value="BIOTINYL_LIPOYL"/>
    <property type="match status" value="1"/>
</dbReference>
<keyword evidence="7 8" id="KW-0092">Biotin</keyword>